<dbReference type="GO" id="GO:0034511">
    <property type="term" value="F:U3 snoRNA binding"/>
    <property type="evidence" value="ECO:0007669"/>
    <property type="project" value="TreeGrafter"/>
</dbReference>
<evidence type="ECO:0000256" key="6">
    <source>
        <dbReference type="SAM" id="MobiDB-lite"/>
    </source>
</evidence>
<dbReference type="SMART" id="SM00320">
    <property type="entry name" value="WD40"/>
    <property type="match status" value="11"/>
</dbReference>
<dbReference type="GO" id="GO:0032040">
    <property type="term" value="C:small-subunit processome"/>
    <property type="evidence" value="ECO:0007669"/>
    <property type="project" value="InterPro"/>
</dbReference>
<feature type="region of interest" description="Disordered" evidence="6">
    <location>
        <begin position="1"/>
        <end position="56"/>
    </location>
</feature>
<feature type="repeat" description="WD" evidence="5">
    <location>
        <begin position="649"/>
        <end position="690"/>
    </location>
</feature>
<dbReference type="InterPro" id="IPR036322">
    <property type="entry name" value="WD40_repeat_dom_sf"/>
</dbReference>
<organism evidence="8 9">
    <name type="scientific">Fistulifera solaris</name>
    <name type="common">Oleaginous diatom</name>
    <dbReference type="NCBI Taxonomy" id="1519565"/>
    <lineage>
        <taxon>Eukaryota</taxon>
        <taxon>Sar</taxon>
        <taxon>Stramenopiles</taxon>
        <taxon>Ochrophyta</taxon>
        <taxon>Bacillariophyta</taxon>
        <taxon>Bacillariophyceae</taxon>
        <taxon>Bacillariophycidae</taxon>
        <taxon>Naviculales</taxon>
        <taxon>Naviculaceae</taxon>
        <taxon>Fistulifera</taxon>
    </lineage>
</organism>
<dbReference type="InterPro" id="IPR013934">
    <property type="entry name" value="Utp13_C"/>
</dbReference>
<dbReference type="GO" id="GO:0000472">
    <property type="term" value="P:endonucleolytic cleavage to generate mature 5'-end of SSU-rRNA from (SSU-rRNA, 5.8S rRNA, LSU-rRNA)"/>
    <property type="evidence" value="ECO:0007669"/>
    <property type="project" value="TreeGrafter"/>
</dbReference>
<dbReference type="OrthoDB" id="5414888at2759"/>
<dbReference type="InterPro" id="IPR001680">
    <property type="entry name" value="WD40_rpt"/>
</dbReference>
<dbReference type="InterPro" id="IPR011047">
    <property type="entry name" value="Quinoprotein_ADH-like_sf"/>
</dbReference>
<feature type="repeat" description="WD" evidence="5">
    <location>
        <begin position="607"/>
        <end position="648"/>
    </location>
</feature>
<proteinExistence type="predicted"/>
<dbReference type="GO" id="GO:0030686">
    <property type="term" value="C:90S preribosome"/>
    <property type="evidence" value="ECO:0007669"/>
    <property type="project" value="TreeGrafter"/>
</dbReference>
<protein>
    <submittedName>
        <fullName evidence="8">U3 small nucleolar RNA-associated protein 13</fullName>
    </submittedName>
</protein>
<dbReference type="PROSITE" id="PS50082">
    <property type="entry name" value="WD_REPEATS_2"/>
    <property type="match status" value="7"/>
</dbReference>
<gene>
    <name evidence="8" type="ORF">FisN_14Hh200</name>
</gene>
<dbReference type="SUPFAM" id="SSF50978">
    <property type="entry name" value="WD40 repeat-like"/>
    <property type="match status" value="1"/>
</dbReference>
<dbReference type="EMBL" id="BDSP01000184">
    <property type="protein sequence ID" value="GAX22572.1"/>
    <property type="molecule type" value="Genomic_DNA"/>
</dbReference>
<feature type="repeat" description="WD" evidence="5">
    <location>
        <begin position="270"/>
        <end position="311"/>
    </location>
</feature>
<feature type="repeat" description="WD" evidence="5">
    <location>
        <begin position="493"/>
        <end position="534"/>
    </location>
</feature>
<dbReference type="Proteomes" id="UP000198406">
    <property type="component" value="Unassembled WGS sequence"/>
</dbReference>
<keyword evidence="4" id="KW-0539">Nucleus</keyword>
<reference evidence="8 9" key="1">
    <citation type="journal article" date="2015" name="Plant Cell">
        <title>Oil accumulation by the oleaginous diatom Fistulifera solaris as revealed by the genome and transcriptome.</title>
        <authorList>
            <person name="Tanaka T."/>
            <person name="Maeda Y."/>
            <person name="Veluchamy A."/>
            <person name="Tanaka M."/>
            <person name="Abida H."/>
            <person name="Marechal E."/>
            <person name="Bowler C."/>
            <person name="Muto M."/>
            <person name="Sunaga Y."/>
            <person name="Tanaka M."/>
            <person name="Yoshino T."/>
            <person name="Taniguchi T."/>
            <person name="Fukuda Y."/>
            <person name="Nemoto M."/>
            <person name="Matsumoto M."/>
            <person name="Wong P.S."/>
            <person name="Aburatani S."/>
            <person name="Fujibuchi W."/>
        </authorList>
    </citation>
    <scope>NUCLEOTIDE SEQUENCE [LARGE SCALE GENOMIC DNA]</scope>
    <source>
        <strain evidence="8 9">JPCC DA0580</strain>
    </source>
</reference>
<keyword evidence="3" id="KW-0677">Repeat</keyword>
<comment type="subcellular location">
    <subcellularLocation>
        <location evidence="1">Nucleus</location>
        <location evidence="1">Nucleolus</location>
    </subcellularLocation>
</comment>
<evidence type="ECO:0000259" key="7">
    <source>
        <dbReference type="Pfam" id="PF08625"/>
    </source>
</evidence>
<dbReference type="AlphaFoldDB" id="A0A1Z5K8T9"/>
<feature type="repeat" description="WD" evidence="5">
    <location>
        <begin position="691"/>
        <end position="732"/>
    </location>
</feature>
<dbReference type="PROSITE" id="PS00678">
    <property type="entry name" value="WD_REPEATS_1"/>
    <property type="match status" value="1"/>
</dbReference>
<evidence type="ECO:0000313" key="9">
    <source>
        <dbReference type="Proteomes" id="UP000198406"/>
    </source>
</evidence>
<dbReference type="PRINTS" id="PR00320">
    <property type="entry name" value="GPROTEINBRPT"/>
</dbReference>
<sequence length="1000" mass="109483">MASSDSESSTSSTSSSSDEEERNDSMNEDTSSSDEDEAMKNESAPQPSAPTLSKSWSVRTAHTPIYTGGKIALGRLLSLEDHPVPFLLLPVNGDLVLVDATRGIRLDSVRGDASNDFNDDDDEDEGIDADAVTAFALGDKLIVTCSQNSILRQYSLQNGSSRLIQLQKTWGKSGHTLPVTAMEFHRSHIFLATASVDGSVRIWDVRGGTPFVTHSFRPLAAGYEGGGSGTLSVSAIQWKDDVSTLQIAIARDDGSISIHNLRNAEEVVVLRDHVAAVNCMNWVQGGNIFVSTGRDAVINLWRVKEVTSKKKKKQADAGASFAYERVHTLPVYEQVEGMVIFPDSHPDGQDLLLATAGGKGRVRLWKADLSSSEPRLALLSEQHENSMFGEKRGGYTNLLYDAYGVLSDKSSHQFITMQQLLVTDAEHNLSFLSMHKEDYPLETQRTIVGHNDEILDLKVIPSTSGDAPTRIIVATNSAQARIFDLNTFSCDVLDRHTAVVLCVDASPCGQYLATCGKDKQVRIWHTERQKSVAIATGHTEAVGAVAFSQKLGRYQVRGKAADNGGGAFIVSVSADKTLKRWNLPGSSDLNEFAFNEDEASLHAFLSTRAHDKDINTVSVAPNDSYIATGSQDKTAKIWRSTDLSLVATLKGHRRGVWECQFSPYDRVIATASGDKTIKLWSLGDFSCVRTFQGHVASVLRVRFLSGGLQLVSSGADGLLKLWTIRTNECEATLSRHNDKVWALDLLSDGKTLVSGGADSNLVIWDDTTKDVMKAKMAEDKEAILLDQKLANHMRQNEYKEALYISLDRDKPHHALRILTKMIEQDLSKGNSGVGLLKAIIAEWNSEHLERVIGYCREWNTLARNSLVALTTLRAIVTSVRADRLAAMDGIPEILAGIQPYAERHFDRIDRLFANSYLLDFVLFSMGSVDDGKKDEYSVWESSNRLVTPPKYTDGRIQVGGKTVITGTLLADQDDEESDNDVVTIGESSDSGSDDSSIEAD</sequence>
<feature type="compositionally biased region" description="Polar residues" evidence="6">
    <location>
        <begin position="43"/>
        <end position="56"/>
    </location>
</feature>
<evidence type="ECO:0000313" key="8">
    <source>
        <dbReference type="EMBL" id="GAX22572.1"/>
    </source>
</evidence>
<dbReference type="InterPro" id="IPR019775">
    <property type="entry name" value="WD40_repeat_CS"/>
</dbReference>
<dbReference type="PANTHER" id="PTHR19854">
    <property type="entry name" value="TRANSDUCIN BETA-LIKE 3"/>
    <property type="match status" value="1"/>
</dbReference>
<evidence type="ECO:0000256" key="3">
    <source>
        <dbReference type="ARBA" id="ARBA00022737"/>
    </source>
</evidence>
<evidence type="ECO:0000256" key="2">
    <source>
        <dbReference type="ARBA" id="ARBA00022574"/>
    </source>
</evidence>
<accession>A0A1Z5K8T9</accession>
<feature type="compositionally biased region" description="Acidic residues" evidence="6">
    <location>
        <begin position="991"/>
        <end position="1000"/>
    </location>
</feature>
<feature type="repeat" description="WD" evidence="5">
    <location>
        <begin position="172"/>
        <end position="213"/>
    </location>
</feature>
<dbReference type="SUPFAM" id="SSF50998">
    <property type="entry name" value="Quinoprotein alcohol dehydrogenase-like"/>
    <property type="match status" value="1"/>
</dbReference>
<dbReference type="InterPro" id="IPR020472">
    <property type="entry name" value="WD40_PAC1"/>
</dbReference>
<name>A0A1Z5K8T9_FISSO</name>
<dbReference type="Pfam" id="PF08625">
    <property type="entry name" value="Utp13"/>
    <property type="match status" value="1"/>
</dbReference>
<dbReference type="PANTHER" id="PTHR19854:SF15">
    <property type="entry name" value="TRANSDUCIN BETA-LIKE PROTEIN 3"/>
    <property type="match status" value="1"/>
</dbReference>
<feature type="region of interest" description="Disordered" evidence="6">
    <location>
        <begin position="968"/>
        <end position="1000"/>
    </location>
</feature>
<dbReference type="PROSITE" id="PS50294">
    <property type="entry name" value="WD_REPEATS_REGION"/>
    <property type="match status" value="7"/>
</dbReference>
<comment type="caution">
    <text evidence="8">The sequence shown here is derived from an EMBL/GenBank/DDBJ whole genome shotgun (WGS) entry which is preliminary data.</text>
</comment>
<dbReference type="InterPro" id="IPR015943">
    <property type="entry name" value="WD40/YVTN_repeat-like_dom_sf"/>
</dbReference>
<evidence type="ECO:0000256" key="5">
    <source>
        <dbReference type="PROSITE-ProRule" id="PRU00221"/>
    </source>
</evidence>
<dbReference type="InParanoid" id="A0A1Z5K8T9"/>
<evidence type="ECO:0000256" key="1">
    <source>
        <dbReference type="ARBA" id="ARBA00004604"/>
    </source>
</evidence>
<evidence type="ECO:0000256" key="4">
    <source>
        <dbReference type="ARBA" id="ARBA00023242"/>
    </source>
</evidence>
<keyword evidence="2 5" id="KW-0853">WD repeat</keyword>
<dbReference type="Gene3D" id="2.130.10.10">
    <property type="entry name" value="YVTN repeat-like/Quinoprotein amine dehydrogenase"/>
    <property type="match status" value="3"/>
</dbReference>
<feature type="compositionally biased region" description="Low complexity" evidence="6">
    <location>
        <begin position="1"/>
        <end position="16"/>
    </location>
</feature>
<keyword evidence="9" id="KW-1185">Reference proteome</keyword>
<dbReference type="GO" id="GO:0000480">
    <property type="term" value="P:endonucleolytic cleavage in 5'-ETS of tricistronic rRNA transcript (SSU-rRNA, 5.8S rRNA, LSU-rRNA)"/>
    <property type="evidence" value="ECO:0007669"/>
    <property type="project" value="TreeGrafter"/>
</dbReference>
<dbReference type="Pfam" id="PF00400">
    <property type="entry name" value="WD40"/>
    <property type="match status" value="7"/>
</dbReference>
<feature type="repeat" description="WD" evidence="5">
    <location>
        <begin position="733"/>
        <end position="774"/>
    </location>
</feature>
<dbReference type="CDD" id="cd00200">
    <property type="entry name" value="WD40"/>
    <property type="match status" value="1"/>
</dbReference>
<feature type="domain" description="U3 small nucleolar RNA-associated protein 13 C-terminal" evidence="7">
    <location>
        <begin position="786"/>
        <end position="925"/>
    </location>
</feature>